<evidence type="ECO:0000313" key="2">
    <source>
        <dbReference type="EMBL" id="ESZ89339.1"/>
    </source>
</evidence>
<keyword evidence="1" id="KW-0472">Membrane</keyword>
<sequence>MFIWNLRCLGPDLNKWAFRLWGLIELINLVGVALLLGEE</sequence>
<evidence type="ECO:0000313" key="3">
    <source>
        <dbReference type="Proteomes" id="UP000019205"/>
    </source>
</evidence>
<dbReference type="Proteomes" id="UP000019205">
    <property type="component" value="Chromosome"/>
</dbReference>
<name>V7HUU2_9GAMM</name>
<feature type="transmembrane region" description="Helical" evidence="1">
    <location>
        <begin position="20"/>
        <end position="37"/>
    </location>
</feature>
<protein>
    <submittedName>
        <fullName evidence="2">Uncharacterized protein</fullName>
    </submittedName>
</protein>
<reference evidence="2 3" key="1">
    <citation type="journal article" date="2007" name="Proc. Natl. Acad. Sci. U.S.A.">
        <title>Characterization of a marine gammaproteobacterium capable of aerobic anoxygenic photosynthesis.</title>
        <authorList>
            <person name="Fuchs B.M."/>
            <person name="Spring S."/>
            <person name="Teeling H."/>
            <person name="Quast C."/>
            <person name="Wulf J."/>
            <person name="Schattenhofer M."/>
            <person name="Yan S."/>
            <person name="Ferriera S."/>
            <person name="Johnson J."/>
            <person name="Glockner F.O."/>
            <person name="Amann R."/>
        </authorList>
    </citation>
    <scope>NUCLEOTIDE SEQUENCE [LARGE SCALE GENOMIC DNA]</scope>
    <source>
        <strain evidence="2">KT71</strain>
    </source>
</reference>
<dbReference type="AlphaFoldDB" id="V7HUU2"/>
<dbReference type="EMBL" id="AAOA02000003">
    <property type="protein sequence ID" value="ESZ89339.1"/>
    <property type="molecule type" value="Genomic_DNA"/>
</dbReference>
<keyword evidence="1" id="KW-1133">Transmembrane helix</keyword>
<evidence type="ECO:0000256" key="1">
    <source>
        <dbReference type="SAM" id="Phobius"/>
    </source>
</evidence>
<organism evidence="2 3">
    <name type="scientific">Congregibacter litoralis KT71</name>
    <dbReference type="NCBI Taxonomy" id="314285"/>
    <lineage>
        <taxon>Bacteria</taxon>
        <taxon>Pseudomonadati</taxon>
        <taxon>Pseudomonadota</taxon>
        <taxon>Gammaproteobacteria</taxon>
        <taxon>Cellvibrionales</taxon>
        <taxon>Halieaceae</taxon>
        <taxon>Congregibacter</taxon>
    </lineage>
</organism>
<keyword evidence="1" id="KW-0812">Transmembrane</keyword>
<reference evidence="2 3" key="2">
    <citation type="journal article" date="2009" name="PLoS ONE">
        <title>The photosynthetic apparatus and its regulation in the aerobic gammaproteobacterium Congregibacter litoralis gen. nov., sp. nov.</title>
        <authorList>
            <person name="Spring S."/>
            <person name="Lunsdorf H."/>
            <person name="Fuchs B.M."/>
            <person name="Tindall B.J."/>
        </authorList>
    </citation>
    <scope>NUCLEOTIDE SEQUENCE [LARGE SCALE GENOMIC DNA]</scope>
    <source>
        <strain evidence="2">KT71</strain>
    </source>
</reference>
<proteinExistence type="predicted"/>
<comment type="caution">
    <text evidence="2">The sequence shown here is derived from an EMBL/GenBank/DDBJ whole genome shotgun (WGS) entry which is preliminary data.</text>
</comment>
<keyword evidence="3" id="KW-1185">Reference proteome</keyword>
<gene>
    <name evidence="2" type="ORF">KT71_002862</name>
</gene>
<dbReference type="HOGENOM" id="CLU_3308019_0_0_6"/>
<accession>V7HUU2</accession>